<dbReference type="PATRIC" id="fig|1502723.3.peg.3150"/>
<evidence type="ECO:0000313" key="9">
    <source>
        <dbReference type="Proteomes" id="UP000032545"/>
    </source>
</evidence>
<evidence type="ECO:0000256" key="4">
    <source>
        <dbReference type="ARBA" id="ARBA00023136"/>
    </source>
</evidence>
<keyword evidence="3 6" id="KW-1133">Transmembrane helix</keyword>
<dbReference type="InterPro" id="IPR036869">
    <property type="entry name" value="J_dom_sf"/>
</dbReference>
<feature type="compositionally biased region" description="Low complexity" evidence="5">
    <location>
        <begin position="259"/>
        <end position="277"/>
    </location>
</feature>
<feature type="transmembrane region" description="Helical" evidence="6">
    <location>
        <begin position="334"/>
        <end position="356"/>
    </location>
</feature>
<protein>
    <submittedName>
        <fullName evidence="8">DnaJ-like protein</fullName>
    </submittedName>
</protein>
<dbReference type="SMART" id="SM00271">
    <property type="entry name" value="DnaJ"/>
    <property type="match status" value="1"/>
</dbReference>
<dbReference type="CDD" id="cd06257">
    <property type="entry name" value="DnaJ"/>
    <property type="match status" value="1"/>
</dbReference>
<keyword evidence="2 6" id="KW-0812">Transmembrane</keyword>
<feature type="transmembrane region" description="Helical" evidence="6">
    <location>
        <begin position="377"/>
        <end position="398"/>
    </location>
</feature>
<gene>
    <name evidence="8" type="ORF">FF36_03694</name>
</gene>
<feature type="region of interest" description="Disordered" evidence="5">
    <location>
        <begin position="1"/>
        <end position="30"/>
    </location>
</feature>
<evidence type="ECO:0000256" key="1">
    <source>
        <dbReference type="ARBA" id="ARBA00004370"/>
    </source>
</evidence>
<feature type="compositionally biased region" description="Polar residues" evidence="5">
    <location>
        <begin position="221"/>
        <end position="245"/>
    </location>
</feature>
<dbReference type="PANTHER" id="PTHR14948:SF25">
    <property type="entry name" value="DUF4190 DOMAIN-CONTAINING PROTEIN"/>
    <property type="match status" value="1"/>
</dbReference>
<evidence type="ECO:0000256" key="3">
    <source>
        <dbReference type="ARBA" id="ARBA00022989"/>
    </source>
</evidence>
<feature type="region of interest" description="Disordered" evidence="5">
    <location>
        <begin position="117"/>
        <end position="325"/>
    </location>
</feature>
<comment type="caution">
    <text evidence="8">The sequence shown here is derived from an EMBL/GenBank/DDBJ whole genome shotgun (WGS) entry which is preliminary data.</text>
</comment>
<dbReference type="InterPro" id="IPR007593">
    <property type="entry name" value="CD225/Dispanin_fam"/>
</dbReference>
<evidence type="ECO:0000313" key="8">
    <source>
        <dbReference type="EMBL" id="KJE21942.1"/>
    </source>
</evidence>
<organism evidence="8 9">
    <name type="scientific">Frankia torreyi</name>
    <dbReference type="NCBI Taxonomy" id="1856"/>
    <lineage>
        <taxon>Bacteria</taxon>
        <taxon>Bacillati</taxon>
        <taxon>Actinomycetota</taxon>
        <taxon>Actinomycetes</taxon>
        <taxon>Frankiales</taxon>
        <taxon>Frankiaceae</taxon>
        <taxon>Frankia</taxon>
    </lineage>
</organism>
<feature type="compositionally biased region" description="Basic and acidic residues" evidence="5">
    <location>
        <begin position="292"/>
        <end position="302"/>
    </location>
</feature>
<dbReference type="EMBL" id="JYFN01000029">
    <property type="protein sequence ID" value="KJE21942.1"/>
    <property type="molecule type" value="Genomic_DNA"/>
</dbReference>
<name>A0A0D8BEV0_9ACTN</name>
<feature type="compositionally biased region" description="Basic and acidic residues" evidence="5">
    <location>
        <begin position="117"/>
        <end position="134"/>
    </location>
</feature>
<proteinExistence type="predicted"/>
<dbReference type="AlphaFoldDB" id="A0A0D8BEV0"/>
<dbReference type="PRINTS" id="PR00625">
    <property type="entry name" value="JDOMAIN"/>
</dbReference>
<dbReference type="Proteomes" id="UP000032545">
    <property type="component" value="Unassembled WGS sequence"/>
</dbReference>
<dbReference type="Pfam" id="PF04505">
    <property type="entry name" value="CD225"/>
    <property type="match status" value="1"/>
</dbReference>
<dbReference type="InterPro" id="IPR051423">
    <property type="entry name" value="CD225/Dispanin"/>
</dbReference>
<feature type="domain" description="J" evidence="7">
    <location>
        <begin position="58"/>
        <end position="122"/>
    </location>
</feature>
<evidence type="ECO:0000256" key="5">
    <source>
        <dbReference type="SAM" id="MobiDB-lite"/>
    </source>
</evidence>
<dbReference type="Gene3D" id="1.10.287.110">
    <property type="entry name" value="DnaJ domain"/>
    <property type="match status" value="1"/>
</dbReference>
<evidence type="ECO:0000256" key="6">
    <source>
        <dbReference type="SAM" id="Phobius"/>
    </source>
</evidence>
<dbReference type="PANTHER" id="PTHR14948">
    <property type="entry name" value="NG5"/>
    <property type="match status" value="1"/>
</dbReference>
<dbReference type="GO" id="GO:0016020">
    <property type="term" value="C:membrane"/>
    <property type="evidence" value="ECO:0007669"/>
    <property type="project" value="UniProtKB-SubCell"/>
</dbReference>
<feature type="compositionally biased region" description="Low complexity" evidence="5">
    <location>
        <begin position="135"/>
        <end position="158"/>
    </location>
</feature>
<comment type="subcellular location">
    <subcellularLocation>
        <location evidence="1">Membrane</location>
    </subcellularLocation>
</comment>
<evidence type="ECO:0000256" key="2">
    <source>
        <dbReference type="ARBA" id="ARBA00022692"/>
    </source>
</evidence>
<keyword evidence="4 6" id="KW-0472">Membrane</keyword>
<accession>A0A0D8BEV0</accession>
<reference evidence="9" key="1">
    <citation type="submission" date="2015-02" db="EMBL/GenBank/DDBJ databases">
        <title>Draft Genome of Frankia sp. CpI1-S.</title>
        <authorList>
            <person name="Oshone R.T."/>
            <person name="Ngom M."/>
            <person name="Ghodhbane-Gtari F."/>
            <person name="Gtari M."/>
            <person name="Morris K."/>
            <person name="Thomas K."/>
            <person name="Sen A."/>
            <person name="Tisa L.S."/>
        </authorList>
    </citation>
    <scope>NUCLEOTIDE SEQUENCE [LARGE SCALE GENOMIC DNA]</scope>
    <source>
        <strain evidence="9">CpI1-S</strain>
    </source>
</reference>
<reference evidence="8 9" key="2">
    <citation type="journal article" date="2016" name="Genome Announc.">
        <title>Permanent Draft Genome Sequences for Two Variants of Frankia sp. Strain CpI1, the First Frankia Strain Isolated from Root Nodules of Comptonia peregrina.</title>
        <authorList>
            <person name="Oshone R."/>
            <person name="Hurst S.G.IV."/>
            <person name="Abebe-Akele F."/>
            <person name="Simpson S."/>
            <person name="Morris K."/>
            <person name="Thomas W.K."/>
            <person name="Tisa L.S."/>
        </authorList>
    </citation>
    <scope>NUCLEOTIDE SEQUENCE [LARGE SCALE GENOMIC DNA]</scope>
    <source>
        <strain evidence="9">CpI1-S</strain>
    </source>
</reference>
<dbReference type="PROSITE" id="PS50076">
    <property type="entry name" value="DNAJ_2"/>
    <property type="match status" value="1"/>
</dbReference>
<dbReference type="Pfam" id="PF00226">
    <property type="entry name" value="DnaJ"/>
    <property type="match status" value="1"/>
</dbReference>
<keyword evidence="9" id="KW-1185">Reference proteome</keyword>
<feature type="compositionally biased region" description="Low complexity" evidence="5">
    <location>
        <begin position="177"/>
        <end position="189"/>
    </location>
</feature>
<dbReference type="InterPro" id="IPR001623">
    <property type="entry name" value="DnaJ_domain"/>
</dbReference>
<sequence>MRADGGPDKAYNNHLTCPADDDRGSDGASDTAAALRRLRSPCPVSPFDRLLRELDGTDAYAVLGVSRSADRAEIRRAYRARVRAHHPDNPSSRHPGSIRAMQLIVASHELLEKWRGDYDARTGRPGRPHRDARATPRPASTRPAASDPPAASTSPAADVRARRSTHRVAGGGDTTGHHFFSSGHHYSTGYPTSRSQGPGTHPHRRAAWSAYPPVRPASAAATPTGSVLRTGSGIRSDSGTASASGPGTDFDLRIGFGLRTESSARGTSGTRGASSTRGGNGVQSEGGPRGGPDPRPDPRDPRVWPPARTRASGGDRLPQRRAPSHRAVRVRNHLGLSIVATILCAPVGAFGLVYSLRTSDRLARGDVAGARLASRRCRAWCLAATAAGVVLLSVLAAVGGRNGPG</sequence>
<evidence type="ECO:0000259" key="7">
    <source>
        <dbReference type="PROSITE" id="PS50076"/>
    </source>
</evidence>
<dbReference type="SUPFAM" id="SSF46565">
    <property type="entry name" value="Chaperone J-domain"/>
    <property type="match status" value="1"/>
</dbReference>